<name>A0AB39YU22_9MICC</name>
<protein>
    <submittedName>
        <fullName evidence="1">Uncharacterized protein</fullName>
    </submittedName>
</protein>
<reference evidence="1" key="1">
    <citation type="submission" date="2024-07" db="EMBL/GenBank/DDBJ databases">
        <authorList>
            <person name="Li J."/>
            <person name="Wei H."/>
            <person name="Ma J."/>
        </authorList>
    </citation>
    <scope>NUCLEOTIDE SEQUENCE</scope>
    <source>
        <strain evidence="1">AMU7</strain>
    </source>
</reference>
<accession>A0AB39YU22</accession>
<evidence type="ECO:0000313" key="1">
    <source>
        <dbReference type="EMBL" id="XDV73820.1"/>
    </source>
</evidence>
<proteinExistence type="predicted"/>
<dbReference type="RefSeq" id="WP_242703657.1">
    <property type="nucleotide sequence ID" value="NZ_CP165735.1"/>
</dbReference>
<dbReference type="AlphaFoldDB" id="A0AB39YU22"/>
<organism evidence="1">
    <name type="scientific">Paenarthrobacter sp. AMU7</name>
    <dbReference type="NCBI Taxonomy" id="3162492"/>
    <lineage>
        <taxon>Bacteria</taxon>
        <taxon>Bacillati</taxon>
        <taxon>Actinomycetota</taxon>
        <taxon>Actinomycetes</taxon>
        <taxon>Micrococcales</taxon>
        <taxon>Micrococcaceae</taxon>
        <taxon>Paenarthrobacter</taxon>
    </lineage>
</organism>
<dbReference type="EMBL" id="CP165735">
    <property type="protein sequence ID" value="XDV73820.1"/>
    <property type="molecule type" value="Genomic_DNA"/>
</dbReference>
<sequence length="101" mass="11185">MNVRDMGNGPGPEGREARSIVKTILNLVKSPGEGIAFRHGHRLFLPNDRYAASYGIPVFGQLGCGHASEVFKKRAHIRVIHQKILKSHQKICQVPIGLFLC</sequence>
<gene>
    <name evidence="1" type="ORF">ABQM86_01845</name>
</gene>